<evidence type="ECO:0000256" key="15">
    <source>
        <dbReference type="ARBA" id="ARBA00034100"/>
    </source>
</evidence>
<evidence type="ECO:0000313" key="20">
    <source>
        <dbReference type="Proteomes" id="UP000837857"/>
    </source>
</evidence>
<dbReference type="Pfam" id="PF00060">
    <property type="entry name" value="Lig_chan"/>
    <property type="match status" value="1"/>
</dbReference>
<dbReference type="InterPro" id="IPR001508">
    <property type="entry name" value="Iono_Glu_rcpt_met"/>
</dbReference>
<evidence type="ECO:0000256" key="16">
    <source>
        <dbReference type="SAM" id="MobiDB-lite"/>
    </source>
</evidence>
<feature type="transmembrane region" description="Helical" evidence="17">
    <location>
        <begin position="787"/>
        <end position="809"/>
    </location>
</feature>
<keyword evidence="11" id="KW-0325">Glycoprotein</keyword>
<evidence type="ECO:0000256" key="9">
    <source>
        <dbReference type="ARBA" id="ARBA00023136"/>
    </source>
</evidence>
<evidence type="ECO:0000256" key="14">
    <source>
        <dbReference type="ARBA" id="ARBA00023303"/>
    </source>
</evidence>
<keyword evidence="14" id="KW-0407">Ion channel</keyword>
<feature type="non-terminal residue" evidence="19">
    <location>
        <position position="884"/>
    </location>
</feature>
<dbReference type="SUPFAM" id="SSF53822">
    <property type="entry name" value="Periplasmic binding protein-like I"/>
    <property type="match status" value="1"/>
</dbReference>
<evidence type="ECO:0000256" key="6">
    <source>
        <dbReference type="ARBA" id="ARBA00022989"/>
    </source>
</evidence>
<evidence type="ECO:0000256" key="5">
    <source>
        <dbReference type="ARBA" id="ARBA00022692"/>
    </source>
</evidence>
<keyword evidence="12" id="KW-0628">Postsynaptic cell membrane</keyword>
<feature type="transmembrane region" description="Helical" evidence="17">
    <location>
        <begin position="520"/>
        <end position="542"/>
    </location>
</feature>
<dbReference type="Gene3D" id="1.10.287.70">
    <property type="match status" value="1"/>
</dbReference>
<keyword evidence="5 17" id="KW-0812">Transmembrane</keyword>
<evidence type="ECO:0000256" key="1">
    <source>
        <dbReference type="ARBA" id="ARBA00004651"/>
    </source>
</evidence>
<evidence type="ECO:0000313" key="19">
    <source>
        <dbReference type="EMBL" id="CAH2047169.1"/>
    </source>
</evidence>
<gene>
    <name evidence="19" type="ORF">IPOD504_LOCUS5651</name>
</gene>
<comment type="subcellular location">
    <subcellularLocation>
        <location evidence="1">Cell membrane</location>
        <topology evidence="1">Multi-pass membrane protein</topology>
    </subcellularLocation>
    <subcellularLocation>
        <location evidence="15">Postsynaptic cell membrane</location>
    </subcellularLocation>
</comment>
<dbReference type="InterPro" id="IPR019594">
    <property type="entry name" value="Glu/Gly-bd"/>
</dbReference>
<dbReference type="Pfam" id="PF10613">
    <property type="entry name" value="Lig_chan-Glu_bd"/>
    <property type="match status" value="1"/>
</dbReference>
<dbReference type="PRINTS" id="PR00177">
    <property type="entry name" value="NMDARECEPTOR"/>
</dbReference>
<dbReference type="PANTHER" id="PTHR18966">
    <property type="entry name" value="IONOTROPIC GLUTAMATE RECEPTOR"/>
    <property type="match status" value="1"/>
</dbReference>
<keyword evidence="3" id="KW-0813">Transport</keyword>
<dbReference type="SMART" id="SM00079">
    <property type="entry name" value="PBPe"/>
    <property type="match status" value="1"/>
</dbReference>
<evidence type="ECO:0000256" key="17">
    <source>
        <dbReference type="SAM" id="Phobius"/>
    </source>
</evidence>
<feature type="compositionally biased region" description="Low complexity" evidence="16">
    <location>
        <begin position="846"/>
        <end position="857"/>
    </location>
</feature>
<comment type="similarity">
    <text evidence="2">Belongs to the glutamate-gated ion channel (TC 1.A.10.1) family.</text>
</comment>
<organism evidence="19 20">
    <name type="scientific">Iphiclides podalirius</name>
    <name type="common">scarce swallowtail</name>
    <dbReference type="NCBI Taxonomy" id="110791"/>
    <lineage>
        <taxon>Eukaryota</taxon>
        <taxon>Metazoa</taxon>
        <taxon>Ecdysozoa</taxon>
        <taxon>Arthropoda</taxon>
        <taxon>Hexapoda</taxon>
        <taxon>Insecta</taxon>
        <taxon>Pterygota</taxon>
        <taxon>Neoptera</taxon>
        <taxon>Endopterygota</taxon>
        <taxon>Lepidoptera</taxon>
        <taxon>Glossata</taxon>
        <taxon>Ditrysia</taxon>
        <taxon>Papilionoidea</taxon>
        <taxon>Papilionidae</taxon>
        <taxon>Papilioninae</taxon>
        <taxon>Iphiclides</taxon>
    </lineage>
</organism>
<evidence type="ECO:0000256" key="11">
    <source>
        <dbReference type="ARBA" id="ARBA00023180"/>
    </source>
</evidence>
<keyword evidence="6 17" id="KW-1133">Transmembrane helix</keyword>
<keyword evidence="20" id="KW-1185">Reference proteome</keyword>
<protein>
    <recommendedName>
        <fullName evidence="18">Ionotropic glutamate receptor C-terminal domain-containing protein</fullName>
    </recommendedName>
</protein>
<evidence type="ECO:0000256" key="13">
    <source>
        <dbReference type="ARBA" id="ARBA00023286"/>
    </source>
</evidence>
<sequence>MSTIRALFNYQTNPTSEVVFEVLASSDTSKPFHGRNLHPNVVDTFSTALELCSITSKNGSVAALIDVRPTNGVCDITCLLCNKLNISHLSVGWQITDTSDEDLFTFFYHPPSELISKAYATLIKELEWDRFTIFYEDDGSFIRLQEVINSWPYKNDHIHFEKLEPDGDNRETFKNVFVVLRISYHVIDCDMNRIQKYMKEIVSVNNSTQYQSFILTALDSYLVKLDEISQLRANVSTLHLTKSNEPIWRDYGINADEMSATLETGLTADALNHLEKAIRIMRKESSEYAEPPELCFSEDKTSYQEKAWQHGNTLREVLLQTTFRGTTGNITFDENGKRTNFTLYYSKLDSESKFVHVGTWDSKTDSIVTTNTAVTDRSKAITSDSLVRIATKIGMPYFDVEESNGTVVQKGYAVDLIDGIFRHIRQQKGYEDIKHEVYKIDGNGIGNQIAGTKKWDGLIGEVLELNAEMAICDITITSERSSVVEFSTPFMSLGISMLVRERDPQQPDMFSFIKPLALDVWLYLATAYIIVSFVLLICARMSQDDWVNPHPCNQNPENLQNIWSLYNCMWLTVGAIMTQGCDILPRAAGSRWVTGMWWFFALIVTASYTANMSTFLSNSRRDNEIKDVKELSEQNEISYGVLINGSTYKFFETSNDSVYQKIWTVMKSAKPTVFTNNNDEGRDRVLRSKGNYVFFMESTAIEYYMQRHCELKMVGSKLDSKDYGIALHKNSPYKRLVDNAILALQETGELIAMKKRWWESDVKEGDCQTLENEENDNGSLQMKNTSGIFLVLGFGGILGFFVAVIDFLLHARQISVKEKVTFREAVISEWRASLDPRVLHKPAAPPRSAAPSIASQSPRRERSQSRAVSVLRAATSFINFDEIY</sequence>
<feature type="domain" description="Ionotropic glutamate receptor C-terminal" evidence="18">
    <location>
        <begin position="386"/>
        <end position="760"/>
    </location>
</feature>
<keyword evidence="9 17" id="KW-0472">Membrane</keyword>
<dbReference type="Gene3D" id="3.40.190.10">
    <property type="entry name" value="Periplasmic binding protein-like II"/>
    <property type="match status" value="2"/>
</dbReference>
<dbReference type="Pfam" id="PF01094">
    <property type="entry name" value="ANF_receptor"/>
    <property type="match status" value="1"/>
</dbReference>
<proteinExistence type="inferred from homology"/>
<evidence type="ECO:0000256" key="2">
    <source>
        <dbReference type="ARBA" id="ARBA00008685"/>
    </source>
</evidence>
<evidence type="ECO:0000256" key="8">
    <source>
        <dbReference type="ARBA" id="ARBA00023065"/>
    </source>
</evidence>
<evidence type="ECO:0000256" key="7">
    <source>
        <dbReference type="ARBA" id="ARBA00023018"/>
    </source>
</evidence>
<dbReference type="SUPFAM" id="SSF81324">
    <property type="entry name" value="Voltage-gated potassium channels"/>
    <property type="match status" value="1"/>
</dbReference>
<feature type="transmembrane region" description="Helical" evidence="17">
    <location>
        <begin position="562"/>
        <end position="584"/>
    </location>
</feature>
<keyword evidence="13" id="KW-1071">Ligand-gated ion channel</keyword>
<evidence type="ECO:0000259" key="18">
    <source>
        <dbReference type="SMART" id="SM00079"/>
    </source>
</evidence>
<dbReference type="InterPro" id="IPR001828">
    <property type="entry name" value="ANF_lig-bd_rcpt"/>
</dbReference>
<dbReference type="EMBL" id="OW152829">
    <property type="protein sequence ID" value="CAH2047169.1"/>
    <property type="molecule type" value="Genomic_DNA"/>
</dbReference>
<evidence type="ECO:0000256" key="10">
    <source>
        <dbReference type="ARBA" id="ARBA00023170"/>
    </source>
</evidence>
<keyword evidence="4" id="KW-1003">Cell membrane</keyword>
<feature type="region of interest" description="Disordered" evidence="16">
    <location>
        <begin position="839"/>
        <end position="866"/>
    </location>
</feature>
<dbReference type="InterPro" id="IPR001320">
    <property type="entry name" value="Iontro_rcpt_C"/>
</dbReference>
<keyword evidence="10" id="KW-0675">Receptor</keyword>
<evidence type="ECO:0000256" key="12">
    <source>
        <dbReference type="ARBA" id="ARBA00023257"/>
    </source>
</evidence>
<name>A0ABN8I6B2_9NEOP</name>
<dbReference type="InterPro" id="IPR015683">
    <property type="entry name" value="Ionotropic_Glu_rcpt"/>
</dbReference>
<reference evidence="19" key="1">
    <citation type="submission" date="2022-03" db="EMBL/GenBank/DDBJ databases">
        <authorList>
            <person name="Martin H S."/>
        </authorList>
    </citation>
    <scope>NUCLEOTIDE SEQUENCE</scope>
</reference>
<dbReference type="InterPro" id="IPR028082">
    <property type="entry name" value="Peripla_BP_I"/>
</dbReference>
<keyword evidence="8" id="KW-0406">Ion transport</keyword>
<evidence type="ECO:0000256" key="3">
    <source>
        <dbReference type="ARBA" id="ARBA00022448"/>
    </source>
</evidence>
<evidence type="ECO:0000256" key="4">
    <source>
        <dbReference type="ARBA" id="ARBA00022475"/>
    </source>
</evidence>
<dbReference type="Gene3D" id="3.40.50.2300">
    <property type="match status" value="2"/>
</dbReference>
<feature type="transmembrane region" description="Helical" evidence="17">
    <location>
        <begin position="596"/>
        <end position="616"/>
    </location>
</feature>
<dbReference type="SUPFAM" id="SSF53850">
    <property type="entry name" value="Periplasmic binding protein-like II"/>
    <property type="match status" value="1"/>
</dbReference>
<keyword evidence="7" id="KW-0770">Synapse</keyword>
<accession>A0ABN8I6B2</accession>
<dbReference type="Proteomes" id="UP000837857">
    <property type="component" value="Chromosome 17"/>
</dbReference>